<sequence>MKKTTENKPNIRLLPEETIELLKATLEEPPVSRIEELLYCAYIDEDLRQISPGQIVWGENPEDEGEKKDKVYMPCVISADGNRHTAWLERERESGKPLSLRVL</sequence>
<organism evidence="1 2">
    <name type="scientific">Phocaeicola salanitronis (strain DSM 18170 / JCM 13657 / CCUG 60908 / BL78)</name>
    <name type="common">Bacteroides salanitronis</name>
    <dbReference type="NCBI Taxonomy" id="667015"/>
    <lineage>
        <taxon>Bacteria</taxon>
        <taxon>Pseudomonadati</taxon>
        <taxon>Bacteroidota</taxon>
        <taxon>Bacteroidia</taxon>
        <taxon>Bacteroidales</taxon>
        <taxon>Bacteroidaceae</taxon>
        <taxon>Phocaeicola</taxon>
    </lineage>
</organism>
<reference evidence="1 2" key="1">
    <citation type="journal article" date="2011" name="Stand. Genomic Sci.">
        <title>Complete genome sequence of Bacteroides salanitronis type strain (BL78).</title>
        <authorList>
            <person name="Gronow S."/>
            <person name="Held B."/>
            <person name="Lucas S."/>
            <person name="Lapidus A."/>
            <person name="Del Rio T.G."/>
            <person name="Nolan M."/>
            <person name="Tice H."/>
            <person name="Deshpande S."/>
            <person name="Cheng J.F."/>
            <person name="Pitluck S."/>
            <person name="Liolios K."/>
            <person name="Pagani I."/>
            <person name="Ivanova N."/>
            <person name="Mavromatis K."/>
            <person name="Pati A."/>
            <person name="Tapia R."/>
            <person name="Han C."/>
            <person name="Goodwin L."/>
            <person name="Chen A."/>
            <person name="Palaniappan K."/>
            <person name="Land M."/>
            <person name="Hauser L."/>
            <person name="Chang Y.J."/>
            <person name="Jeffries C.D."/>
            <person name="Brambilla E.M."/>
            <person name="Rohde M."/>
            <person name="Goker M."/>
            <person name="Detter J.C."/>
            <person name="Woyke T."/>
            <person name="Bristow J."/>
            <person name="Markowitz V."/>
            <person name="Hugenholtz P."/>
            <person name="Kyrpides N.C."/>
            <person name="Klenk H.P."/>
            <person name="Eisen J.A."/>
        </authorList>
    </citation>
    <scope>NUCLEOTIDE SEQUENCE [LARGE SCALE GENOMIC DNA]</scope>
    <source>
        <strain evidence="1 2">DSM 18170</strain>
    </source>
</reference>
<evidence type="ECO:0000313" key="1">
    <source>
        <dbReference type="EMBL" id="ADY37213.1"/>
    </source>
</evidence>
<evidence type="ECO:0000313" key="2">
    <source>
        <dbReference type="Proteomes" id="UP000007486"/>
    </source>
</evidence>
<proteinExistence type="predicted"/>
<dbReference type="GO" id="GO:0016853">
    <property type="term" value="F:isomerase activity"/>
    <property type="evidence" value="ECO:0007669"/>
    <property type="project" value="UniProtKB-KW"/>
</dbReference>
<dbReference type="STRING" id="667015.Bacsa_2680"/>
<dbReference type="Proteomes" id="UP000007486">
    <property type="component" value="Chromosome"/>
</dbReference>
<dbReference type="OrthoDB" id="9802090at2"/>
<dbReference type="HOGENOM" id="CLU_2258135_0_0_10"/>
<dbReference type="RefSeq" id="WP_013618587.1">
    <property type="nucleotide sequence ID" value="NC_015164.1"/>
</dbReference>
<dbReference type="AlphaFoldDB" id="F0QZU3"/>
<dbReference type="EMBL" id="CP002530">
    <property type="protein sequence ID" value="ADY37213.1"/>
    <property type="molecule type" value="Genomic_DNA"/>
</dbReference>
<keyword evidence="2" id="KW-1185">Reference proteome</keyword>
<dbReference type="KEGG" id="bsa:Bacsa_2680"/>
<protein>
    <submittedName>
        <fullName evidence="1">DNA topoisomerase I</fullName>
    </submittedName>
</protein>
<accession>F0QZU3</accession>
<name>F0QZU3_PHOSB</name>
<gene>
    <name evidence="1" type="ordered locus">Bacsa_2680</name>
</gene>
<keyword evidence="1" id="KW-0413">Isomerase</keyword>